<dbReference type="PANTHER" id="PTHR35849">
    <property type="entry name" value="BLR2341 PROTEIN"/>
    <property type="match status" value="1"/>
</dbReference>
<dbReference type="SUPFAM" id="SSF52091">
    <property type="entry name" value="SpoIIaa-like"/>
    <property type="match status" value="1"/>
</dbReference>
<reference evidence="2 3" key="1">
    <citation type="submission" date="2016-03" db="EMBL/GenBank/DDBJ databases">
        <authorList>
            <person name="Heylen K."/>
            <person name="De Vos P."/>
            <person name="Vekeman B."/>
        </authorList>
    </citation>
    <scope>NUCLEOTIDE SEQUENCE [LARGE SCALE GENOMIC DNA]</scope>
    <source>
        <strain evidence="2 3">R-49807</strain>
    </source>
</reference>
<dbReference type="CDD" id="cd07043">
    <property type="entry name" value="STAS_anti-anti-sigma_factors"/>
    <property type="match status" value="1"/>
</dbReference>
<dbReference type="InterPro" id="IPR052746">
    <property type="entry name" value="MlaB_ABC_Transporter"/>
</dbReference>
<protein>
    <submittedName>
        <fullName evidence="2">Anti-sigma B factor antagonist</fullName>
    </submittedName>
</protein>
<evidence type="ECO:0000313" key="3">
    <source>
        <dbReference type="Proteomes" id="UP000077734"/>
    </source>
</evidence>
<proteinExistence type="predicted"/>
<dbReference type="InterPro" id="IPR058548">
    <property type="entry name" value="MlaB-like_STAS"/>
</dbReference>
<dbReference type="RefSeq" id="WP_064028037.1">
    <property type="nucleotide sequence ID" value="NZ_LUUL01000084.1"/>
</dbReference>
<dbReference type="Proteomes" id="UP000077734">
    <property type="component" value="Unassembled WGS sequence"/>
</dbReference>
<accession>A0AA91I5N4</accession>
<keyword evidence="3" id="KW-1185">Reference proteome</keyword>
<dbReference type="PANTHER" id="PTHR35849:SF2">
    <property type="entry name" value="BLR2341 PROTEIN"/>
    <property type="match status" value="1"/>
</dbReference>
<dbReference type="PROSITE" id="PS50801">
    <property type="entry name" value="STAS"/>
    <property type="match status" value="1"/>
</dbReference>
<evidence type="ECO:0000313" key="2">
    <source>
        <dbReference type="EMBL" id="OAI25048.1"/>
    </source>
</evidence>
<dbReference type="EMBL" id="LUUL01000084">
    <property type="protein sequence ID" value="OAI25048.1"/>
    <property type="molecule type" value="Genomic_DNA"/>
</dbReference>
<dbReference type="Pfam" id="PF13466">
    <property type="entry name" value="STAS_2"/>
    <property type="match status" value="1"/>
</dbReference>
<feature type="domain" description="STAS" evidence="1">
    <location>
        <begin position="1"/>
        <end position="97"/>
    </location>
</feature>
<dbReference type="InterPro" id="IPR036513">
    <property type="entry name" value="STAS_dom_sf"/>
</dbReference>
<evidence type="ECO:0000259" key="1">
    <source>
        <dbReference type="PROSITE" id="PS50801"/>
    </source>
</evidence>
<dbReference type="InterPro" id="IPR002645">
    <property type="entry name" value="STAS_dom"/>
</dbReference>
<name>A0AA91I5N4_9GAMM</name>
<gene>
    <name evidence="2" type="ORF">A1356_14565</name>
</gene>
<comment type="caution">
    <text evidence="2">The sequence shown here is derived from an EMBL/GenBank/DDBJ whole genome shotgun (WGS) entry which is preliminary data.</text>
</comment>
<dbReference type="Gene3D" id="3.30.750.24">
    <property type="entry name" value="STAS domain"/>
    <property type="match status" value="1"/>
</dbReference>
<dbReference type="AlphaFoldDB" id="A0AA91I5N4"/>
<organism evidence="2 3">
    <name type="scientific">Methylomonas koyamae</name>
    <dbReference type="NCBI Taxonomy" id="702114"/>
    <lineage>
        <taxon>Bacteria</taxon>
        <taxon>Pseudomonadati</taxon>
        <taxon>Pseudomonadota</taxon>
        <taxon>Gammaproteobacteria</taxon>
        <taxon>Methylococcales</taxon>
        <taxon>Methylococcaceae</taxon>
        <taxon>Methylomonas</taxon>
    </lineage>
</organism>
<sequence>MQTLTIEDELTIFTAAEQKTGLLNFLGSGDDLEINLSQVSEMDTAGLQLLILAKRESARTGKALRFVMHSKVVLEILELANLTTAFGDQVVISHSEG</sequence>